<sequence>MKISQHHARSRRGRVGRIT</sequence>
<proteinExistence type="predicted"/>
<reference evidence="1" key="1">
    <citation type="submission" date="2018-02" db="EMBL/GenBank/DDBJ databases">
        <title>Rhizophora mucronata_Transcriptome.</title>
        <authorList>
            <person name="Meera S.P."/>
            <person name="Sreeshan A."/>
            <person name="Augustine A."/>
        </authorList>
    </citation>
    <scope>NUCLEOTIDE SEQUENCE</scope>
    <source>
        <tissue evidence="1">Leaf</tissue>
    </source>
</reference>
<protein>
    <submittedName>
        <fullName evidence="1">Uncharacterized protein</fullName>
    </submittedName>
</protein>
<name>A0A2P2J1F4_RHIMU</name>
<organism evidence="1">
    <name type="scientific">Rhizophora mucronata</name>
    <name type="common">Asiatic mangrove</name>
    <dbReference type="NCBI Taxonomy" id="61149"/>
    <lineage>
        <taxon>Eukaryota</taxon>
        <taxon>Viridiplantae</taxon>
        <taxon>Streptophyta</taxon>
        <taxon>Embryophyta</taxon>
        <taxon>Tracheophyta</taxon>
        <taxon>Spermatophyta</taxon>
        <taxon>Magnoliopsida</taxon>
        <taxon>eudicotyledons</taxon>
        <taxon>Gunneridae</taxon>
        <taxon>Pentapetalae</taxon>
        <taxon>rosids</taxon>
        <taxon>fabids</taxon>
        <taxon>Malpighiales</taxon>
        <taxon>Rhizophoraceae</taxon>
        <taxon>Rhizophora</taxon>
    </lineage>
</organism>
<accession>A0A2P2J1F4</accession>
<dbReference type="EMBL" id="GGEC01006801">
    <property type="protein sequence ID" value="MBW87284.1"/>
    <property type="molecule type" value="Transcribed_RNA"/>
</dbReference>
<dbReference type="AlphaFoldDB" id="A0A2P2J1F4"/>
<evidence type="ECO:0000313" key="1">
    <source>
        <dbReference type="EMBL" id="MBW87284.1"/>
    </source>
</evidence>